<name>A0A2P7SEC0_9HYPH</name>
<keyword evidence="5" id="KW-0282">Flagellum</keyword>
<dbReference type="GO" id="GO:1902209">
    <property type="term" value="P:negative regulation of bacterial-type flagellum assembly"/>
    <property type="evidence" value="ECO:0007669"/>
    <property type="project" value="UniProtKB-UniRule"/>
</dbReference>
<dbReference type="GO" id="GO:0048027">
    <property type="term" value="F:mRNA 5'-UTR binding"/>
    <property type="evidence" value="ECO:0007669"/>
    <property type="project" value="UniProtKB-UniRule"/>
</dbReference>
<dbReference type="GO" id="GO:0044781">
    <property type="term" value="P:bacterial-type flagellum organization"/>
    <property type="evidence" value="ECO:0007669"/>
    <property type="project" value="UniProtKB-KW"/>
</dbReference>
<protein>
    <recommendedName>
        <fullName evidence="4">Probable flagellum biosynthesis repressor protein FlbT</fullName>
    </recommendedName>
</protein>
<dbReference type="EMBL" id="PXYL01000005">
    <property type="protein sequence ID" value="PSJ60705.1"/>
    <property type="molecule type" value="Genomic_DNA"/>
</dbReference>
<keyword evidence="2 4" id="KW-1005">Bacterial flagellum biogenesis</keyword>
<evidence type="ECO:0000256" key="4">
    <source>
        <dbReference type="HAMAP-Rule" id="MF_00783"/>
    </source>
</evidence>
<keyword evidence="1 4" id="KW-0678">Repressor</keyword>
<dbReference type="OrthoDB" id="7932924at2"/>
<sequence>MKSTLKISLKPNEKIYLNGAVIKVDRKVTMELLNDVQFLLESHVLQPEDASTPLRQLYFMLQVMLMDPAGASAARTLFRQSLPRTLASFEDQEIRAGLKQIDRMVGEDRIYEALKSLRTLYRLEDKVLSNDAAPEPQPRPLAVGE</sequence>
<comment type="caution">
    <text evidence="5">The sequence shown here is derived from an EMBL/GenBank/DDBJ whole genome shotgun (WGS) entry which is preliminary data.</text>
</comment>
<dbReference type="Pfam" id="PF07378">
    <property type="entry name" value="FlbT"/>
    <property type="match status" value="1"/>
</dbReference>
<reference evidence="5 6" key="1">
    <citation type="submission" date="2018-03" db="EMBL/GenBank/DDBJ databases">
        <title>The draft genome of Mesorhizobium soli JCM 19897.</title>
        <authorList>
            <person name="Li L."/>
            <person name="Liu L."/>
            <person name="Liang L."/>
            <person name="Wang T."/>
            <person name="Zhang X."/>
        </authorList>
    </citation>
    <scope>NUCLEOTIDE SEQUENCE [LARGE SCALE GENOMIC DNA]</scope>
    <source>
        <strain evidence="5 6">JCM 19897</strain>
    </source>
</reference>
<dbReference type="PIRSF" id="PIRSF009533">
    <property type="entry name" value="FlbT"/>
    <property type="match status" value="1"/>
</dbReference>
<dbReference type="NCBIfam" id="NF001995">
    <property type="entry name" value="PRK00794.1-1"/>
    <property type="match status" value="1"/>
</dbReference>
<keyword evidence="5" id="KW-0969">Cilium</keyword>
<dbReference type="AlphaFoldDB" id="A0A2P7SEC0"/>
<dbReference type="GO" id="GO:0006402">
    <property type="term" value="P:mRNA catabolic process"/>
    <property type="evidence" value="ECO:0007669"/>
    <property type="project" value="InterPro"/>
</dbReference>
<dbReference type="InterPro" id="IPR009967">
    <property type="entry name" value="Flagellum_FlbT"/>
</dbReference>
<keyword evidence="6" id="KW-1185">Reference proteome</keyword>
<comment type="similarity">
    <text evidence="4">Belongs to the FlbT family.</text>
</comment>
<accession>A0A2P7SEC0</accession>
<keyword evidence="5" id="KW-0966">Cell projection</keyword>
<evidence type="ECO:0000313" key="5">
    <source>
        <dbReference type="EMBL" id="PSJ60705.1"/>
    </source>
</evidence>
<evidence type="ECO:0000256" key="2">
    <source>
        <dbReference type="ARBA" id="ARBA00022795"/>
    </source>
</evidence>
<dbReference type="Proteomes" id="UP000240653">
    <property type="component" value="Unassembled WGS sequence"/>
</dbReference>
<evidence type="ECO:0000256" key="3">
    <source>
        <dbReference type="ARBA" id="ARBA00022884"/>
    </source>
</evidence>
<gene>
    <name evidence="4" type="primary">flbT</name>
    <name evidence="5" type="ORF">C7I85_11710</name>
</gene>
<dbReference type="RefSeq" id="WP_106724171.1">
    <property type="nucleotide sequence ID" value="NZ_PXYL01000005.1"/>
</dbReference>
<comment type="function">
    <text evidence="4">Has a post-transcriptional repressor function in flagellum biogenesis. Associates with the 5'-UTR of fljK mRNA and promotes its degradation.</text>
</comment>
<evidence type="ECO:0000313" key="6">
    <source>
        <dbReference type="Proteomes" id="UP000240653"/>
    </source>
</evidence>
<proteinExistence type="inferred from homology"/>
<keyword evidence="3 4" id="KW-0694">RNA-binding</keyword>
<dbReference type="HAMAP" id="MF_00783">
    <property type="entry name" value="FlbT"/>
    <property type="match status" value="1"/>
</dbReference>
<organism evidence="5 6">
    <name type="scientific">Pseudaminobacter soli</name>
    <name type="common">ex Li et al. 2025</name>
    <dbReference type="NCBI Taxonomy" id="1295366"/>
    <lineage>
        <taxon>Bacteria</taxon>
        <taxon>Pseudomonadati</taxon>
        <taxon>Pseudomonadota</taxon>
        <taxon>Alphaproteobacteria</taxon>
        <taxon>Hyphomicrobiales</taxon>
        <taxon>Phyllobacteriaceae</taxon>
        <taxon>Pseudaminobacter</taxon>
    </lineage>
</organism>
<evidence type="ECO:0000256" key="1">
    <source>
        <dbReference type="ARBA" id="ARBA00022491"/>
    </source>
</evidence>